<feature type="compositionally biased region" description="Polar residues" evidence="1">
    <location>
        <begin position="353"/>
        <end position="366"/>
    </location>
</feature>
<protein>
    <submittedName>
        <fullName evidence="2">Uncharacterized protein</fullName>
    </submittedName>
</protein>
<feature type="compositionally biased region" description="Basic and acidic residues" evidence="1">
    <location>
        <begin position="340"/>
        <end position="349"/>
    </location>
</feature>
<reference evidence="2 3" key="1">
    <citation type="submission" date="2019-06" db="EMBL/GenBank/DDBJ databases">
        <title>Genomic Encyclopedia of Archaeal and Bacterial Type Strains, Phase II (KMG-II): from individual species to whole genera.</title>
        <authorList>
            <person name="Goeker M."/>
        </authorList>
    </citation>
    <scope>NUCLEOTIDE SEQUENCE [LARGE SCALE GENOMIC DNA]</scope>
    <source>
        <strain evidence="2 3">DSM 18423</strain>
    </source>
</reference>
<name>A0A543K4Z8_9RHOB</name>
<dbReference type="RefSeq" id="WP_142085270.1">
    <property type="nucleotide sequence ID" value="NZ_VFPT01000003.1"/>
</dbReference>
<evidence type="ECO:0000313" key="3">
    <source>
        <dbReference type="Proteomes" id="UP000320582"/>
    </source>
</evidence>
<dbReference type="EMBL" id="VFPT01000003">
    <property type="protein sequence ID" value="TQM90152.1"/>
    <property type="molecule type" value="Genomic_DNA"/>
</dbReference>
<proteinExistence type="predicted"/>
<feature type="region of interest" description="Disordered" evidence="1">
    <location>
        <begin position="340"/>
        <end position="366"/>
    </location>
</feature>
<evidence type="ECO:0000256" key="1">
    <source>
        <dbReference type="SAM" id="MobiDB-lite"/>
    </source>
</evidence>
<dbReference type="InterPro" id="IPR043733">
    <property type="entry name" value="DUF5677"/>
</dbReference>
<organism evidence="2 3">
    <name type="scientific">Roseinatronobacter monicus</name>
    <dbReference type="NCBI Taxonomy" id="393481"/>
    <lineage>
        <taxon>Bacteria</taxon>
        <taxon>Pseudomonadati</taxon>
        <taxon>Pseudomonadota</taxon>
        <taxon>Alphaproteobacteria</taxon>
        <taxon>Rhodobacterales</taxon>
        <taxon>Paracoccaceae</taxon>
        <taxon>Roseinatronobacter</taxon>
    </lineage>
</organism>
<gene>
    <name evidence="2" type="ORF">BD293_4077</name>
</gene>
<sequence>MATKKTPLLQMLDKTLLTEIEKAANEHCFSEDEVAALIERCFSLGQEELLADFKASAPDHLAAMRADDDSFRARCYDRWREPMDLLRMLWITAQEIGEAHAHEGPNGSDPLVFDTLAHLHPKALLITSEIMCLLEGGFADGALARWRSLHETVVTAMFIAKHGHEVARDYRSSIWFENHKAAVALNSVAERANMQPFTDEAFAEIEAMRDKAEVHIGRRLNGEWDWASSVFAHDRIKFIDIERNIGLDHWRPRYKWASQHVHSCFRHPGALLGMVEAEEVVFQIGPSNSGFIDPLHMTAVSLSQMTAAFLLHGDPNLDRLIYVKIIQTLASDIGEAAVRAEKESLEKHRAQSGAGTMTSEKGNPEQ</sequence>
<comment type="caution">
    <text evidence="2">The sequence shown here is derived from an EMBL/GenBank/DDBJ whole genome shotgun (WGS) entry which is preliminary data.</text>
</comment>
<accession>A0A543K4Z8</accession>
<dbReference type="Proteomes" id="UP000320582">
    <property type="component" value="Unassembled WGS sequence"/>
</dbReference>
<dbReference type="Pfam" id="PF18928">
    <property type="entry name" value="DUF5677"/>
    <property type="match status" value="1"/>
</dbReference>
<dbReference type="AlphaFoldDB" id="A0A543K4Z8"/>
<dbReference type="OrthoDB" id="7531258at2"/>
<evidence type="ECO:0000313" key="2">
    <source>
        <dbReference type="EMBL" id="TQM90152.1"/>
    </source>
</evidence>
<keyword evidence="3" id="KW-1185">Reference proteome</keyword>